<gene>
    <name evidence="2" type="ORF">WG66_5768</name>
</gene>
<dbReference type="EMBL" id="LATX01001438">
    <property type="protein sequence ID" value="KTB41619.1"/>
    <property type="molecule type" value="Genomic_DNA"/>
</dbReference>
<dbReference type="Pfam" id="PF08883">
    <property type="entry name" value="DOPA_dioxygen"/>
    <property type="match status" value="1"/>
</dbReference>
<dbReference type="Proteomes" id="UP000054988">
    <property type="component" value="Unassembled WGS sequence"/>
</dbReference>
<evidence type="ECO:0000256" key="1">
    <source>
        <dbReference type="SAM" id="MobiDB-lite"/>
    </source>
</evidence>
<accession>A0A0W0FZ54</accession>
<dbReference type="InterPro" id="IPR014980">
    <property type="entry name" value="DOPA_dioxygen"/>
</dbReference>
<dbReference type="eggNOG" id="ENOG502S93P">
    <property type="taxonomic scope" value="Eukaryota"/>
</dbReference>
<evidence type="ECO:0000313" key="3">
    <source>
        <dbReference type="Proteomes" id="UP000054988"/>
    </source>
</evidence>
<dbReference type="InterPro" id="IPR023389">
    <property type="entry name" value="DOPA-like_sf"/>
</dbReference>
<name>A0A0W0FZ54_MONRR</name>
<organism evidence="2 3">
    <name type="scientific">Moniliophthora roreri</name>
    <name type="common">Frosty pod rot fungus</name>
    <name type="synonym">Monilia roreri</name>
    <dbReference type="NCBI Taxonomy" id="221103"/>
    <lineage>
        <taxon>Eukaryota</taxon>
        <taxon>Fungi</taxon>
        <taxon>Dikarya</taxon>
        <taxon>Basidiomycota</taxon>
        <taxon>Agaricomycotina</taxon>
        <taxon>Agaricomycetes</taxon>
        <taxon>Agaricomycetidae</taxon>
        <taxon>Agaricales</taxon>
        <taxon>Marasmiineae</taxon>
        <taxon>Marasmiaceae</taxon>
        <taxon>Moniliophthora</taxon>
    </lineage>
</organism>
<feature type="region of interest" description="Disordered" evidence="1">
    <location>
        <begin position="1"/>
        <end position="34"/>
    </location>
</feature>
<dbReference type="PANTHER" id="PTHR36423">
    <property type="entry name" value="AFR070WP"/>
    <property type="match status" value="1"/>
</dbReference>
<comment type="caution">
    <text evidence="2">The sequence shown here is derived from an EMBL/GenBank/DDBJ whole genome shotgun (WGS) entry which is preliminary data.</text>
</comment>
<dbReference type="AlphaFoldDB" id="A0A0W0FZ54"/>
<evidence type="ECO:0008006" key="4">
    <source>
        <dbReference type="Google" id="ProtNLM"/>
    </source>
</evidence>
<proteinExistence type="predicted"/>
<dbReference type="Gene3D" id="3.30.70.1240">
    <property type="entry name" value="DOPA-like domains"/>
    <property type="match status" value="1"/>
</dbReference>
<protein>
    <recommendedName>
        <fullName evidence="4">Dopa-dioxygenase</fullName>
    </recommendedName>
</protein>
<sequence>MPPYSSPLTGYENAPPLPTEISPDGKSLVNIASGQPTPPLSKAYEEFVDPIDKKNNGFDFHVYYMQSVPEQLQYARELHERIRREFPELRIYRFWDKPVGPHPTAMFEVNTFNPHQTGTLFSWLAIYRGPCSVLVHPNTDDAFKDHTELATWMGKPWPLYLDLLKH</sequence>
<dbReference type="SUPFAM" id="SSF143410">
    <property type="entry name" value="DOPA-like"/>
    <property type="match status" value="1"/>
</dbReference>
<evidence type="ECO:0000313" key="2">
    <source>
        <dbReference type="EMBL" id="KTB41619.1"/>
    </source>
</evidence>
<reference evidence="2 3" key="1">
    <citation type="submission" date="2015-12" db="EMBL/GenBank/DDBJ databases">
        <title>Draft genome sequence of Moniliophthora roreri, the causal agent of frosty pod rot of cacao.</title>
        <authorList>
            <person name="Aime M.C."/>
            <person name="Diaz-Valderrama J.R."/>
            <person name="Kijpornyongpan T."/>
            <person name="Phillips-Mora W."/>
        </authorList>
    </citation>
    <scope>NUCLEOTIDE SEQUENCE [LARGE SCALE GENOMIC DNA]</scope>
    <source>
        <strain evidence="2 3">MCA 2952</strain>
    </source>
</reference>
<dbReference type="PANTHER" id="PTHR36423:SF2">
    <property type="entry name" value="AFR070WP"/>
    <property type="match status" value="1"/>
</dbReference>